<reference evidence="1 2" key="1">
    <citation type="journal article" date="2015" name="Int. J. Syst. Evol. Microbiol.">
        <title>Revisiting Corynebacterium glyciniphilum (ex Kubota et al., 1972) sp. nov., nom. rev., isolated from putrefied banana.</title>
        <authorList>
            <person name="Al-Dilaimi A."/>
            <person name="Bednarz H."/>
            <person name="Lomker A."/>
            <person name="Niehaus K."/>
            <person name="Kalinowski J."/>
            <person name="Ruckert C."/>
        </authorList>
    </citation>
    <scope>NUCLEOTIDE SEQUENCE [LARGE SCALE GENOMIC DNA]</scope>
    <source>
        <strain evidence="1">AJ 3170</strain>
    </source>
</reference>
<dbReference type="GO" id="GO:0016042">
    <property type="term" value="P:lipid catabolic process"/>
    <property type="evidence" value="ECO:0007669"/>
    <property type="project" value="InterPro"/>
</dbReference>
<dbReference type="HOGENOM" id="CLU_029537_3_0_11"/>
<dbReference type="PANTHER" id="PTHR37574">
    <property type="entry name" value="LIPASE B"/>
    <property type="match status" value="1"/>
</dbReference>
<evidence type="ECO:0000313" key="1">
    <source>
        <dbReference type="EMBL" id="AHW62621.1"/>
    </source>
</evidence>
<dbReference type="Gene3D" id="3.40.50.1820">
    <property type="entry name" value="alpha/beta hydrolase"/>
    <property type="match status" value="1"/>
</dbReference>
<evidence type="ECO:0000313" key="2">
    <source>
        <dbReference type="Proteomes" id="UP000023703"/>
    </source>
</evidence>
<proteinExistence type="predicted"/>
<keyword evidence="2" id="KW-1185">Reference proteome</keyword>
<dbReference type="InterPro" id="IPR029058">
    <property type="entry name" value="AB_hydrolase_fold"/>
</dbReference>
<accession>X5E7F5</accession>
<dbReference type="AlphaFoldDB" id="X5E7F5"/>
<dbReference type="GO" id="GO:0016787">
    <property type="term" value="F:hydrolase activity"/>
    <property type="evidence" value="ECO:0007669"/>
    <property type="project" value="InterPro"/>
</dbReference>
<dbReference type="Proteomes" id="UP000023703">
    <property type="component" value="Chromosome"/>
</dbReference>
<dbReference type="InterPro" id="IPR053228">
    <property type="entry name" value="Stereospecific_Lipase"/>
</dbReference>
<dbReference type="PANTHER" id="PTHR37574:SF1">
    <property type="entry name" value="LIPASE B"/>
    <property type="match status" value="1"/>
</dbReference>
<name>X5E7F5_9CORY</name>
<dbReference type="STRING" id="1404245.CGLY_00865"/>
<dbReference type="eggNOG" id="COG1075">
    <property type="taxonomic scope" value="Bacteria"/>
</dbReference>
<dbReference type="InterPro" id="IPR002918">
    <property type="entry name" value="Lipase_EstA/Esterase_EstB"/>
</dbReference>
<sequence length="333" mass="35961">MDVERNGAFTRWILPRSLGVFATAVTVVLGILVAPVAGAGTARDAGPALTTDQASLDRSLRCHGDMSGSDHDPVILLHGTTSNSRANWSWTWEPALAQEGRPYCTVDLPMNGMQDIQVSAENVTHAIRTVHEKSGKKVDIVGHSQGGMIGRWTTTWWPDTRDMVGNMVGLGSSNHGSDMISLLCTVACPEALRQQSSGSDFLSILNEAPETYPGIRYTTIATHFDEIVFPHDKAFLPAGPNVTNITLQDQCPNEPVEHFLLAASNPVWELALQALDGRDAPRVEAVDCMKLMPGVDPARLHENVPAALTSTVDALISTEWTTSEPAPADYTTR</sequence>
<dbReference type="SUPFAM" id="SSF53474">
    <property type="entry name" value="alpha/beta-Hydrolases"/>
    <property type="match status" value="1"/>
</dbReference>
<gene>
    <name evidence="1" type="ORF">CGLY_00865</name>
</gene>
<dbReference type="EMBL" id="CP006842">
    <property type="protein sequence ID" value="AHW62621.1"/>
    <property type="molecule type" value="Genomic_DNA"/>
</dbReference>
<protein>
    <submittedName>
        <fullName evidence="1">Secreted lipase</fullName>
    </submittedName>
</protein>
<organism evidence="1 2">
    <name type="scientific">Corynebacterium glyciniphilum AJ 3170</name>
    <dbReference type="NCBI Taxonomy" id="1404245"/>
    <lineage>
        <taxon>Bacteria</taxon>
        <taxon>Bacillati</taxon>
        <taxon>Actinomycetota</taxon>
        <taxon>Actinomycetes</taxon>
        <taxon>Mycobacteriales</taxon>
        <taxon>Corynebacteriaceae</taxon>
        <taxon>Corynebacterium</taxon>
    </lineage>
</organism>
<dbReference type="Pfam" id="PF01674">
    <property type="entry name" value="Lipase_2"/>
    <property type="match status" value="1"/>
</dbReference>
<dbReference type="KEGG" id="cgy:CGLY_00865"/>